<protein>
    <submittedName>
        <fullName evidence="1">Uncharacterized protein</fullName>
    </submittedName>
</protein>
<accession>A0A225M550</accession>
<evidence type="ECO:0000313" key="1">
    <source>
        <dbReference type="EMBL" id="OWT55250.1"/>
    </source>
</evidence>
<sequence length="83" mass="9353">MCTTTQPYTIDNEHGVSIWWANGWWFVAICCPAEEKLGLIGRTRVWLAARRWLRIHGDIYNKNAVAMAKLLGGDTCDEQGSGK</sequence>
<name>A0A225M550_9BURK</name>
<comment type="caution">
    <text evidence="1">The sequence shown here is derived from an EMBL/GenBank/DDBJ whole genome shotgun (WGS) entry which is preliminary data.</text>
</comment>
<dbReference type="Proteomes" id="UP000214603">
    <property type="component" value="Unassembled WGS sequence"/>
</dbReference>
<keyword evidence="2" id="KW-1185">Reference proteome</keyword>
<gene>
    <name evidence="1" type="ORF">CEY11_21305</name>
</gene>
<evidence type="ECO:0000313" key="2">
    <source>
        <dbReference type="Proteomes" id="UP000214603"/>
    </source>
</evidence>
<reference evidence="2" key="1">
    <citation type="submission" date="2017-06" db="EMBL/GenBank/DDBJ databases">
        <title>Herbaspirillum phytohormonus sp. nov., isolated from the root nodule of Robinia pseudoacacia in lead-zinc mine.</title>
        <authorList>
            <person name="Fan M."/>
            <person name="Lin Y."/>
        </authorList>
    </citation>
    <scope>NUCLEOTIDE SEQUENCE [LARGE SCALE GENOMIC DNA]</scope>
    <source>
        <strain evidence="2">SC-089</strain>
    </source>
</reference>
<dbReference type="AlphaFoldDB" id="A0A225M550"/>
<dbReference type="EMBL" id="NJIH01000013">
    <property type="protein sequence ID" value="OWT55250.1"/>
    <property type="molecule type" value="Genomic_DNA"/>
</dbReference>
<organism evidence="1 2">
    <name type="scientific">Candidimonas nitroreducens</name>
    <dbReference type="NCBI Taxonomy" id="683354"/>
    <lineage>
        <taxon>Bacteria</taxon>
        <taxon>Pseudomonadati</taxon>
        <taxon>Pseudomonadota</taxon>
        <taxon>Betaproteobacteria</taxon>
        <taxon>Burkholderiales</taxon>
        <taxon>Alcaligenaceae</taxon>
        <taxon>Candidimonas</taxon>
    </lineage>
</organism>
<proteinExistence type="predicted"/>